<accession>A0AA39WKE9</accession>
<dbReference type="AlphaFoldDB" id="A0AA39WKE9"/>
<reference evidence="3" key="1">
    <citation type="submission" date="2023-06" db="EMBL/GenBank/DDBJ databases">
        <title>Genome-scale phylogeny and comparative genomics of the fungal order Sordariales.</title>
        <authorList>
            <consortium name="Lawrence Berkeley National Laboratory"/>
            <person name="Hensen N."/>
            <person name="Bonometti L."/>
            <person name="Westerberg I."/>
            <person name="Brannstrom I.O."/>
            <person name="Guillou S."/>
            <person name="Cros-Aarteil S."/>
            <person name="Calhoun S."/>
            <person name="Haridas S."/>
            <person name="Kuo A."/>
            <person name="Mondo S."/>
            <person name="Pangilinan J."/>
            <person name="Riley R."/>
            <person name="Labutti K."/>
            <person name="Andreopoulos B."/>
            <person name="Lipzen A."/>
            <person name="Chen C."/>
            <person name="Yanf M."/>
            <person name="Daum C."/>
            <person name="Ng V."/>
            <person name="Clum A."/>
            <person name="Steindorff A."/>
            <person name="Ohm R."/>
            <person name="Martin F."/>
            <person name="Silar P."/>
            <person name="Natvig D."/>
            <person name="Lalanne C."/>
            <person name="Gautier V."/>
            <person name="Ament-Velasquez S.L."/>
            <person name="Kruys A."/>
            <person name="Hutchinson M.I."/>
            <person name="Powell A.J."/>
            <person name="Barry K."/>
            <person name="Miller A.N."/>
            <person name="Grigoriev I.V."/>
            <person name="Debuchy R."/>
            <person name="Gladieux P."/>
            <person name="Thoren M.H."/>
            <person name="Johannesson H."/>
        </authorList>
    </citation>
    <scope>NUCLEOTIDE SEQUENCE</scope>
    <source>
        <strain evidence="3">CBS 606.72</strain>
    </source>
</reference>
<evidence type="ECO:0000256" key="1">
    <source>
        <dbReference type="SAM" id="MobiDB-lite"/>
    </source>
</evidence>
<proteinExistence type="predicted"/>
<feature type="compositionally biased region" description="Basic and acidic residues" evidence="1">
    <location>
        <begin position="60"/>
        <end position="74"/>
    </location>
</feature>
<keyword evidence="2" id="KW-0732">Signal</keyword>
<gene>
    <name evidence="3" type="ORF">B0T14DRAFT_568501</name>
</gene>
<protein>
    <submittedName>
        <fullName evidence="3">Uncharacterized protein</fullName>
    </submittedName>
</protein>
<evidence type="ECO:0000313" key="3">
    <source>
        <dbReference type="EMBL" id="KAK0616935.1"/>
    </source>
</evidence>
<evidence type="ECO:0000313" key="4">
    <source>
        <dbReference type="Proteomes" id="UP001175000"/>
    </source>
</evidence>
<feature type="region of interest" description="Disordered" evidence="1">
    <location>
        <begin position="33"/>
        <end position="89"/>
    </location>
</feature>
<dbReference type="Proteomes" id="UP001175000">
    <property type="component" value="Unassembled WGS sequence"/>
</dbReference>
<keyword evidence="4" id="KW-1185">Reference proteome</keyword>
<feature type="chain" id="PRO_5041273446" evidence="2">
    <location>
        <begin position="18"/>
        <end position="89"/>
    </location>
</feature>
<feature type="signal peptide" evidence="2">
    <location>
        <begin position="1"/>
        <end position="17"/>
    </location>
</feature>
<dbReference type="EMBL" id="JAULSU010000005">
    <property type="protein sequence ID" value="KAK0616935.1"/>
    <property type="molecule type" value="Genomic_DNA"/>
</dbReference>
<organism evidence="3 4">
    <name type="scientific">Immersiella caudata</name>
    <dbReference type="NCBI Taxonomy" id="314043"/>
    <lineage>
        <taxon>Eukaryota</taxon>
        <taxon>Fungi</taxon>
        <taxon>Dikarya</taxon>
        <taxon>Ascomycota</taxon>
        <taxon>Pezizomycotina</taxon>
        <taxon>Sordariomycetes</taxon>
        <taxon>Sordariomycetidae</taxon>
        <taxon>Sordariales</taxon>
        <taxon>Lasiosphaeriaceae</taxon>
        <taxon>Immersiella</taxon>
    </lineage>
</organism>
<sequence length="89" mass="10013">MKAKIILISLFAALTAAAAIGADDRQMSVKRDYPLEQSSGLSKRDEPLEKPALLKRGDHKHMEEDLLQRSEFPRSRAPSPEARYTPKTH</sequence>
<name>A0AA39WKE9_9PEZI</name>
<evidence type="ECO:0000256" key="2">
    <source>
        <dbReference type="SAM" id="SignalP"/>
    </source>
</evidence>
<comment type="caution">
    <text evidence="3">The sequence shown here is derived from an EMBL/GenBank/DDBJ whole genome shotgun (WGS) entry which is preliminary data.</text>
</comment>